<dbReference type="AlphaFoldDB" id="A0A4P9X3A3"/>
<dbReference type="EMBL" id="ML014280">
    <property type="protein sequence ID" value="RKO99499.1"/>
    <property type="molecule type" value="Genomic_DNA"/>
</dbReference>
<name>A0A4P9X3A3_9FUNG</name>
<accession>A0A4P9X3A3</accession>
<organism evidence="2 3">
    <name type="scientific">Caulochytrium protostelioides</name>
    <dbReference type="NCBI Taxonomy" id="1555241"/>
    <lineage>
        <taxon>Eukaryota</taxon>
        <taxon>Fungi</taxon>
        <taxon>Fungi incertae sedis</taxon>
        <taxon>Chytridiomycota</taxon>
        <taxon>Chytridiomycota incertae sedis</taxon>
        <taxon>Chytridiomycetes</taxon>
        <taxon>Caulochytriales</taxon>
        <taxon>Caulochytriaceae</taxon>
        <taxon>Caulochytrium</taxon>
    </lineage>
</organism>
<proteinExistence type="predicted"/>
<protein>
    <submittedName>
        <fullName evidence="2">Uncharacterized protein</fullName>
    </submittedName>
</protein>
<reference evidence="3" key="1">
    <citation type="journal article" date="2018" name="Nat. Microbiol.">
        <title>Leveraging single-cell genomics to expand the fungal tree of life.</title>
        <authorList>
            <person name="Ahrendt S.R."/>
            <person name="Quandt C.A."/>
            <person name="Ciobanu D."/>
            <person name="Clum A."/>
            <person name="Salamov A."/>
            <person name="Andreopoulos B."/>
            <person name="Cheng J.F."/>
            <person name="Woyke T."/>
            <person name="Pelin A."/>
            <person name="Henrissat B."/>
            <person name="Reynolds N.K."/>
            <person name="Benny G.L."/>
            <person name="Smith M.E."/>
            <person name="James T.Y."/>
            <person name="Grigoriev I.V."/>
        </authorList>
    </citation>
    <scope>NUCLEOTIDE SEQUENCE [LARGE SCALE GENOMIC DNA]</scope>
    <source>
        <strain evidence="3">ATCC 52028</strain>
    </source>
</reference>
<keyword evidence="3" id="KW-1185">Reference proteome</keyword>
<dbReference type="Proteomes" id="UP000274922">
    <property type="component" value="Unassembled WGS sequence"/>
</dbReference>
<feature type="region of interest" description="Disordered" evidence="1">
    <location>
        <begin position="249"/>
        <end position="271"/>
    </location>
</feature>
<evidence type="ECO:0000313" key="3">
    <source>
        <dbReference type="Proteomes" id="UP000274922"/>
    </source>
</evidence>
<evidence type="ECO:0000313" key="2">
    <source>
        <dbReference type="EMBL" id="RKO99499.1"/>
    </source>
</evidence>
<sequence>MLRLKALWRRLRRRRPASATSAAADADADAAPCVLKPQPDAAARAHAALWDAAHPAPPTDRIPSDGSIVIDVPAIVAYAYAAPGDRQPAPPTDWEAIRRHGLFHPPAAAAAPDDDDDDDDELAALPRRPALLRALSTVCEESSDVASLASAAAPMAVADPASAPMAAGVAVSAPTSEAPVAAGDADEHVVAGTSADTLVMVAGPATPGAPTAAAARGAPLTKIAATATCLDPAARAWRPPTLRGQSMMPPHGGDGADAWLVPAPPTRLNSF</sequence>
<evidence type="ECO:0000256" key="1">
    <source>
        <dbReference type="SAM" id="MobiDB-lite"/>
    </source>
</evidence>
<gene>
    <name evidence="2" type="ORF">CXG81DRAFT_20412</name>
</gene>